<dbReference type="InterPro" id="IPR042099">
    <property type="entry name" value="ANL_N_sf"/>
</dbReference>
<protein>
    <recommendedName>
        <fullName evidence="2">AMP-binding enzyme C-terminal domain-containing protein</fullName>
    </recommendedName>
</protein>
<feature type="compositionally biased region" description="Polar residues" evidence="1">
    <location>
        <begin position="94"/>
        <end position="108"/>
    </location>
</feature>
<reference evidence="3 4" key="1">
    <citation type="journal article" date="2023" name="IScience">
        <title>Expanded male sex-determining region conserved during the evolution of homothallism in the green alga Volvox.</title>
        <authorList>
            <person name="Yamamoto K."/>
            <person name="Matsuzaki R."/>
            <person name="Mahakham W."/>
            <person name="Heman W."/>
            <person name="Sekimoto H."/>
            <person name="Kawachi M."/>
            <person name="Minakuchi Y."/>
            <person name="Toyoda A."/>
            <person name="Nozaki H."/>
        </authorList>
    </citation>
    <scope>NUCLEOTIDE SEQUENCE [LARGE SCALE GENOMIC DNA]</scope>
    <source>
        <strain evidence="3 4">NIES-4468</strain>
    </source>
</reference>
<proteinExistence type="predicted"/>
<sequence>GTSLGLRLGLHCVRRILVGAGGTALKVQDAVGRAFPSAELISAYGMTEACSSMTFRYLRGPAAPAASTASGAAPATAAVVMAAARMWGSPGSASSFGSRHVGSGSTPSPGGDLGTEDKSAAEQVTVPASLPAPEVPGAARTELNGAQCVGWPAPGVQILIRPVKDLVAGGSVGADEGPIGRELGGECAPPYVLGEVLTRGPHVMLGYWGDPTASREAFTYDGWLRTGDLGYLAEDGALWLMGRAKDMIKSGGENVFAPQVEAVLSSHPAVAAVAVVGLPDERLGEMVAALVALREGWTFLGPIMPNPNPNPNPNPTPMAPAIVGAGNRAPRVTSLGDLQAHCRAQGMAGFRLPRFAVGQWQPLPTNSSGKVHKAVVREQLAVLRSDMDAERGRTPGTQIGCVAISRL</sequence>
<dbReference type="EMBL" id="BSDZ01000089">
    <property type="protein sequence ID" value="GLI69976.1"/>
    <property type="molecule type" value="Genomic_DNA"/>
</dbReference>
<gene>
    <name evidence="3" type="ORF">VaNZ11_014628</name>
</gene>
<dbReference type="Pfam" id="PF13193">
    <property type="entry name" value="AMP-binding_C"/>
    <property type="match status" value="1"/>
</dbReference>
<name>A0ABQ5SK25_9CHLO</name>
<evidence type="ECO:0000313" key="3">
    <source>
        <dbReference type="EMBL" id="GLI69976.1"/>
    </source>
</evidence>
<evidence type="ECO:0000259" key="2">
    <source>
        <dbReference type="Pfam" id="PF13193"/>
    </source>
</evidence>
<feature type="non-terminal residue" evidence="3">
    <location>
        <position position="1"/>
    </location>
</feature>
<evidence type="ECO:0000313" key="4">
    <source>
        <dbReference type="Proteomes" id="UP001165090"/>
    </source>
</evidence>
<dbReference type="Gene3D" id="3.30.300.30">
    <property type="match status" value="1"/>
</dbReference>
<dbReference type="Gene3D" id="3.40.50.980">
    <property type="match status" value="1"/>
</dbReference>
<accession>A0ABQ5SK25</accession>
<feature type="region of interest" description="Disordered" evidence="1">
    <location>
        <begin position="94"/>
        <end position="121"/>
    </location>
</feature>
<dbReference type="InterPro" id="IPR045851">
    <property type="entry name" value="AMP-bd_C_sf"/>
</dbReference>
<comment type="caution">
    <text evidence="3">The sequence shown here is derived from an EMBL/GenBank/DDBJ whole genome shotgun (WGS) entry which is preliminary data.</text>
</comment>
<organism evidence="3 4">
    <name type="scientific">Volvox africanus</name>
    <dbReference type="NCBI Taxonomy" id="51714"/>
    <lineage>
        <taxon>Eukaryota</taxon>
        <taxon>Viridiplantae</taxon>
        <taxon>Chlorophyta</taxon>
        <taxon>core chlorophytes</taxon>
        <taxon>Chlorophyceae</taxon>
        <taxon>CS clade</taxon>
        <taxon>Chlamydomonadales</taxon>
        <taxon>Volvocaceae</taxon>
        <taxon>Volvox</taxon>
    </lineage>
</organism>
<dbReference type="Proteomes" id="UP001165090">
    <property type="component" value="Unassembled WGS sequence"/>
</dbReference>
<keyword evidence="4" id="KW-1185">Reference proteome</keyword>
<dbReference type="Gene3D" id="3.40.50.12780">
    <property type="entry name" value="N-terminal domain of ligase-like"/>
    <property type="match status" value="1"/>
</dbReference>
<evidence type="ECO:0000256" key="1">
    <source>
        <dbReference type="SAM" id="MobiDB-lite"/>
    </source>
</evidence>
<dbReference type="InterPro" id="IPR025110">
    <property type="entry name" value="AMP-bd_C"/>
</dbReference>
<feature type="domain" description="AMP-binding enzyme C-terminal" evidence="2">
    <location>
        <begin position="259"/>
        <end position="296"/>
    </location>
</feature>
<dbReference type="SUPFAM" id="SSF56801">
    <property type="entry name" value="Acetyl-CoA synthetase-like"/>
    <property type="match status" value="1"/>
</dbReference>
<dbReference type="PANTHER" id="PTHR43201:SF32">
    <property type="entry name" value="2-SUCCINYLBENZOATE--COA LIGASE, CHLOROPLASTIC_PEROXISOMAL"/>
    <property type="match status" value="1"/>
</dbReference>
<dbReference type="PANTHER" id="PTHR43201">
    <property type="entry name" value="ACYL-COA SYNTHETASE"/>
    <property type="match status" value="1"/>
</dbReference>